<dbReference type="EMBL" id="OV651822">
    <property type="protein sequence ID" value="CAH1100386.1"/>
    <property type="molecule type" value="Genomic_DNA"/>
</dbReference>
<organism evidence="3 4">
    <name type="scientific">Psylliodes chrysocephalus</name>
    <dbReference type="NCBI Taxonomy" id="3402493"/>
    <lineage>
        <taxon>Eukaryota</taxon>
        <taxon>Metazoa</taxon>
        <taxon>Ecdysozoa</taxon>
        <taxon>Arthropoda</taxon>
        <taxon>Hexapoda</taxon>
        <taxon>Insecta</taxon>
        <taxon>Pterygota</taxon>
        <taxon>Neoptera</taxon>
        <taxon>Endopterygota</taxon>
        <taxon>Coleoptera</taxon>
        <taxon>Polyphaga</taxon>
        <taxon>Cucujiformia</taxon>
        <taxon>Chrysomeloidea</taxon>
        <taxon>Chrysomelidae</taxon>
        <taxon>Galerucinae</taxon>
        <taxon>Alticini</taxon>
        <taxon>Psylliodes</taxon>
    </lineage>
</organism>
<feature type="compositionally biased region" description="Basic residues" evidence="1">
    <location>
        <begin position="133"/>
        <end position="159"/>
    </location>
</feature>
<evidence type="ECO:0000313" key="3">
    <source>
        <dbReference type="EMBL" id="CAH1100386.1"/>
    </source>
</evidence>
<evidence type="ECO:0000256" key="1">
    <source>
        <dbReference type="SAM" id="MobiDB-lite"/>
    </source>
</evidence>
<keyword evidence="2" id="KW-0732">Signal</keyword>
<feature type="compositionally biased region" description="Basic and acidic residues" evidence="1">
    <location>
        <begin position="73"/>
        <end position="95"/>
    </location>
</feature>
<feature type="compositionally biased region" description="Basic and acidic residues" evidence="1">
    <location>
        <begin position="213"/>
        <end position="268"/>
    </location>
</feature>
<dbReference type="Proteomes" id="UP001153636">
    <property type="component" value="Chromosome 10"/>
</dbReference>
<evidence type="ECO:0000313" key="4">
    <source>
        <dbReference type="Proteomes" id="UP001153636"/>
    </source>
</evidence>
<dbReference type="Pfam" id="PF16009">
    <property type="entry name" value="DUF4779"/>
    <property type="match status" value="1"/>
</dbReference>
<gene>
    <name evidence="3" type="ORF">PSYICH_LOCUS1923</name>
</gene>
<evidence type="ECO:0000256" key="2">
    <source>
        <dbReference type="SAM" id="SignalP"/>
    </source>
</evidence>
<keyword evidence="4" id="KW-1185">Reference proteome</keyword>
<feature type="signal peptide" evidence="2">
    <location>
        <begin position="1"/>
        <end position="19"/>
    </location>
</feature>
<feature type="region of interest" description="Disordered" evidence="1">
    <location>
        <begin position="63"/>
        <end position="95"/>
    </location>
</feature>
<name>A0A9P0G743_9CUCU</name>
<protein>
    <submittedName>
        <fullName evidence="3">Uncharacterized protein</fullName>
    </submittedName>
</protein>
<feature type="region of interest" description="Disordered" evidence="1">
    <location>
        <begin position="115"/>
        <end position="278"/>
    </location>
</feature>
<accession>A0A9P0G743</accession>
<sequence>MIVTLRVALLVIFIDFCLSKDVVVFPGKINDFALYNTNLFAIPTPLPADQVVAQALVEEVSGDTEELDNDYPSTKKENSKVSKNEEASRDYNIAADRKTTDKDIAKDEKAVETKIKENTDENKEHDKIEQIKKQYKGKKGHKSAKFGEKKGHKKGHKTKGYNNRFHKDEYHKEHKLYGDGYRDNSKNAYRGSHLKHANKDKSYKKSKQKTHSHKDNKFGKKGVDDVGKFDDQHQDFDKKSGHANKDIHHVSRIKIKDEQNPHPNHRQDYIYYPNHRPS</sequence>
<feature type="compositionally biased region" description="Basic and acidic residues" evidence="1">
    <location>
        <begin position="115"/>
        <end position="132"/>
    </location>
</feature>
<proteinExistence type="predicted"/>
<reference evidence="3" key="1">
    <citation type="submission" date="2022-01" db="EMBL/GenBank/DDBJ databases">
        <authorList>
            <person name="King R."/>
        </authorList>
    </citation>
    <scope>NUCLEOTIDE SEQUENCE</scope>
</reference>
<dbReference type="AlphaFoldDB" id="A0A9P0G743"/>
<dbReference type="OrthoDB" id="6781357at2759"/>
<feature type="compositionally biased region" description="Basic and acidic residues" evidence="1">
    <location>
        <begin position="165"/>
        <end position="185"/>
    </location>
</feature>
<feature type="chain" id="PRO_5040486402" evidence="2">
    <location>
        <begin position="20"/>
        <end position="278"/>
    </location>
</feature>
<dbReference type="InterPro" id="IPR031959">
    <property type="entry name" value="DUF4779"/>
</dbReference>